<dbReference type="Pfam" id="PF13583">
    <property type="entry name" value="Reprolysin_4"/>
    <property type="match status" value="1"/>
</dbReference>
<evidence type="ECO:0008006" key="4">
    <source>
        <dbReference type="Google" id="ProtNLM"/>
    </source>
</evidence>
<dbReference type="PROSITE" id="PS51257">
    <property type="entry name" value="PROKAR_LIPOPROTEIN"/>
    <property type="match status" value="1"/>
</dbReference>
<reference evidence="2" key="2">
    <citation type="submission" date="2020-09" db="EMBL/GenBank/DDBJ databases">
        <authorList>
            <person name="Sun Q."/>
            <person name="Kim S."/>
        </authorList>
    </citation>
    <scope>NUCLEOTIDE SEQUENCE</scope>
    <source>
        <strain evidence="2">KCTC 23077</strain>
    </source>
</reference>
<evidence type="ECO:0000313" key="2">
    <source>
        <dbReference type="EMBL" id="GHA85566.1"/>
    </source>
</evidence>
<accession>A0A918WAY2</accession>
<organism evidence="2 3">
    <name type="scientific">Cognatilysobacter bugurensis</name>
    <dbReference type="NCBI Taxonomy" id="543356"/>
    <lineage>
        <taxon>Bacteria</taxon>
        <taxon>Pseudomonadati</taxon>
        <taxon>Pseudomonadota</taxon>
        <taxon>Gammaproteobacteria</taxon>
        <taxon>Lysobacterales</taxon>
        <taxon>Lysobacteraceae</taxon>
        <taxon>Cognatilysobacter</taxon>
    </lineage>
</organism>
<dbReference type="PANTHER" id="PTHR46580:SF2">
    <property type="entry name" value="MAM DOMAIN-CONTAINING PROTEIN"/>
    <property type="match status" value="1"/>
</dbReference>
<dbReference type="Gene3D" id="3.40.390.10">
    <property type="entry name" value="Collagenase (Catalytic Domain)"/>
    <property type="match status" value="1"/>
</dbReference>
<proteinExistence type="predicted"/>
<name>A0A918WAY2_9GAMM</name>
<sequence>MQARPLIRTLPLALALFAIGCADDWRPVDMNGAAAGPASRATPTRISGAPVGVPMSGASRSPAVGFARLPDRGDLVGYPTKRVERRDGAYTWHRADLSEAHALAAIADGSLRITTPSGQPLDFVYERHVEHPSGDWTWVGRLAGGSAADEVVLTFGDKAAFGSISQPGGEALRLTIRDGAAWLVETDPTRVADIHNRATQPDGLDYLVPPASAASREAAEVSPTMASAPTAAAATASSGPVIDLVLGYTPGFAAMYGGQSQAVTRLNNMVAITNETYANSQITGRVRLVHTLQVSYADNTDNGDALEKLTGYKSGTGWITADPAFSALRAARDQYGADLVSVVRKFNDPENDGCGIAWMIGGGGSRVDTGDEPFGYSVVSDGEDQGTDGKTYFCRHETLAHEIGHNLGSQHDKATATKDGKVSQGAHSYSFGYKTDSSNGNFYTVMAYGDSGQTRYRVFSNPRVTLCGSRVCGAVDQADNARSHDQTMPVIAQFRAQVVSDSVPPVVANRVDGNASDFDADGRADLLWRLGSTSEWAAWLMKGAVRSEGFGLNAGSGWQVLASGDFNADGRLDIIWLSDTYQMQMWVGGSAGFSGVSMQAYPEGWSVAAVGDVDGNGTSDIVWRNAAGQYLAVWLMQREKVIGSSSYQASAGWNVIGSGDLNGDGRLELIWTDGVSMQAWSSQGSHGFAGLVLPNYPSGWTLIGVANSDLDRKGDLYWHHIYSGQLAIWRMDGATRIQGLGYTGGQAWRPLQVSDFSGDGVADVVWTDGVAMQLWTANGASFTGQMMPSYPTGWSVIRR</sequence>
<dbReference type="Proteomes" id="UP000646426">
    <property type="component" value="Unassembled WGS sequence"/>
</dbReference>
<protein>
    <recommendedName>
        <fullName evidence="4">Peptidase M12B domain-containing protein</fullName>
    </recommendedName>
</protein>
<dbReference type="Gene3D" id="2.130.10.130">
    <property type="entry name" value="Integrin alpha, N-terminal"/>
    <property type="match status" value="1"/>
</dbReference>
<reference evidence="2" key="1">
    <citation type="journal article" date="2014" name="Int. J. Syst. Evol. Microbiol.">
        <title>Complete genome sequence of Corynebacterium casei LMG S-19264T (=DSM 44701T), isolated from a smear-ripened cheese.</title>
        <authorList>
            <consortium name="US DOE Joint Genome Institute (JGI-PGF)"/>
            <person name="Walter F."/>
            <person name="Albersmeier A."/>
            <person name="Kalinowski J."/>
            <person name="Ruckert C."/>
        </authorList>
    </citation>
    <scope>NUCLEOTIDE SEQUENCE</scope>
    <source>
        <strain evidence="2">KCTC 23077</strain>
    </source>
</reference>
<dbReference type="EMBL" id="BMYD01000004">
    <property type="protein sequence ID" value="GHA85566.1"/>
    <property type="molecule type" value="Genomic_DNA"/>
</dbReference>
<dbReference type="InterPro" id="IPR028994">
    <property type="entry name" value="Integrin_alpha_N"/>
</dbReference>
<keyword evidence="1" id="KW-0732">Signal</keyword>
<dbReference type="SUPFAM" id="SSF55486">
    <property type="entry name" value="Metalloproteases ('zincins'), catalytic domain"/>
    <property type="match status" value="1"/>
</dbReference>
<dbReference type="InterPro" id="IPR024079">
    <property type="entry name" value="MetalloPept_cat_dom_sf"/>
</dbReference>
<dbReference type="AlphaFoldDB" id="A0A918WAY2"/>
<evidence type="ECO:0000256" key="1">
    <source>
        <dbReference type="ARBA" id="ARBA00022729"/>
    </source>
</evidence>
<dbReference type="InterPro" id="IPR013517">
    <property type="entry name" value="FG-GAP"/>
</dbReference>
<gene>
    <name evidence="2" type="ORF">GCM10007067_24500</name>
</gene>
<comment type="caution">
    <text evidence="2">The sequence shown here is derived from an EMBL/GenBank/DDBJ whole genome shotgun (WGS) entry which is preliminary data.</text>
</comment>
<dbReference type="PANTHER" id="PTHR46580">
    <property type="entry name" value="SENSOR KINASE-RELATED"/>
    <property type="match status" value="1"/>
</dbReference>
<evidence type="ECO:0000313" key="3">
    <source>
        <dbReference type="Proteomes" id="UP000646426"/>
    </source>
</evidence>
<dbReference type="Pfam" id="PF13517">
    <property type="entry name" value="FG-GAP_3"/>
    <property type="match status" value="2"/>
</dbReference>
<dbReference type="SUPFAM" id="SSF69318">
    <property type="entry name" value="Integrin alpha N-terminal domain"/>
    <property type="match status" value="1"/>
</dbReference>
<dbReference type="GO" id="GO:0008237">
    <property type="term" value="F:metallopeptidase activity"/>
    <property type="evidence" value="ECO:0007669"/>
    <property type="project" value="InterPro"/>
</dbReference>
<keyword evidence="3" id="KW-1185">Reference proteome</keyword>